<evidence type="ECO:0000313" key="3">
    <source>
        <dbReference type="EnsemblFungi" id="PTTG_28618-t43_1-p1"/>
    </source>
</evidence>
<keyword evidence="4" id="KW-1185">Reference proteome</keyword>
<feature type="region of interest" description="Disordered" evidence="1">
    <location>
        <begin position="192"/>
        <end position="214"/>
    </location>
</feature>
<dbReference type="EnsemblFungi" id="PTTG_28618-t43_1">
    <property type="protein sequence ID" value="PTTG_28618-t43_1-p1"/>
    <property type="gene ID" value="PTTG_28618"/>
</dbReference>
<dbReference type="OrthoDB" id="2506010at2759"/>
<dbReference type="SUPFAM" id="SSF50630">
    <property type="entry name" value="Acid proteases"/>
    <property type="match status" value="1"/>
</dbReference>
<dbReference type="Proteomes" id="UP000005240">
    <property type="component" value="Unassembled WGS sequence"/>
</dbReference>
<feature type="compositionally biased region" description="Basic and acidic residues" evidence="1">
    <location>
        <begin position="247"/>
        <end position="257"/>
    </location>
</feature>
<dbReference type="CDD" id="cd00303">
    <property type="entry name" value="retropepsin_like"/>
    <property type="match status" value="1"/>
</dbReference>
<reference evidence="2" key="2">
    <citation type="submission" date="2016-05" db="EMBL/GenBank/DDBJ databases">
        <title>Comparative analysis highlights variable genome content of wheat rusts and divergence of the mating loci.</title>
        <authorList>
            <person name="Cuomo C.A."/>
            <person name="Bakkeren G."/>
            <person name="Szabo L."/>
            <person name="Khalil H."/>
            <person name="Joly D."/>
            <person name="Goldberg J."/>
            <person name="Young S."/>
            <person name="Zeng Q."/>
            <person name="Fellers J."/>
        </authorList>
    </citation>
    <scope>NUCLEOTIDE SEQUENCE [LARGE SCALE GENOMIC DNA]</scope>
    <source>
        <strain evidence="2">1-1 BBBD Race 1</strain>
    </source>
</reference>
<organism evidence="2">
    <name type="scientific">Puccinia triticina (isolate 1-1 / race 1 (BBBD))</name>
    <name type="common">Brown leaf rust fungus</name>
    <dbReference type="NCBI Taxonomy" id="630390"/>
    <lineage>
        <taxon>Eukaryota</taxon>
        <taxon>Fungi</taxon>
        <taxon>Dikarya</taxon>
        <taxon>Basidiomycota</taxon>
        <taxon>Pucciniomycotina</taxon>
        <taxon>Pucciniomycetes</taxon>
        <taxon>Pucciniales</taxon>
        <taxon>Pucciniaceae</taxon>
        <taxon>Puccinia</taxon>
    </lineage>
</organism>
<dbReference type="PANTHER" id="PTHR33246">
    <property type="entry name" value="CCHC-TYPE DOMAIN-CONTAINING PROTEIN"/>
    <property type="match status" value="1"/>
</dbReference>
<dbReference type="InterPro" id="IPR021109">
    <property type="entry name" value="Peptidase_aspartic_dom_sf"/>
</dbReference>
<gene>
    <name evidence="2" type="ORF">PTTG_28618</name>
</gene>
<dbReference type="PANTHER" id="PTHR33246:SF51">
    <property type="entry name" value="MYB_SANT-LIKE DOMAIN-CONTAINING PROTEIN"/>
    <property type="match status" value="1"/>
</dbReference>
<dbReference type="VEuPathDB" id="FungiDB:PTTG_28618"/>
<evidence type="ECO:0000256" key="1">
    <source>
        <dbReference type="SAM" id="MobiDB-lite"/>
    </source>
</evidence>
<reference evidence="3 4" key="3">
    <citation type="journal article" date="2017" name="G3 (Bethesda)">
        <title>Comparative analysis highlights variable genome content of wheat rusts and divergence of the mating loci.</title>
        <authorList>
            <person name="Cuomo C.A."/>
            <person name="Bakkeren G."/>
            <person name="Khalil H.B."/>
            <person name="Panwar V."/>
            <person name="Joly D."/>
            <person name="Linning R."/>
            <person name="Sakthikumar S."/>
            <person name="Song X."/>
            <person name="Adiconis X."/>
            <person name="Fan L."/>
            <person name="Goldberg J.M."/>
            <person name="Levin J.Z."/>
            <person name="Young S."/>
            <person name="Zeng Q."/>
            <person name="Anikster Y."/>
            <person name="Bruce M."/>
            <person name="Wang M."/>
            <person name="Yin C."/>
            <person name="McCallum B."/>
            <person name="Szabo L.J."/>
            <person name="Hulbert S."/>
            <person name="Chen X."/>
            <person name="Fellers J.P."/>
        </authorList>
    </citation>
    <scope>NUCLEOTIDE SEQUENCE</scope>
    <source>
        <strain evidence="3">isolate 1-1 / race 1 (BBBD)</strain>
        <strain evidence="4">Isolate 1-1 / race 1 (BBBD)</strain>
    </source>
</reference>
<dbReference type="AlphaFoldDB" id="A0A180GAI1"/>
<accession>A0A180GAI1</accession>
<reference evidence="3" key="4">
    <citation type="submission" date="2025-05" db="UniProtKB">
        <authorList>
            <consortium name="EnsemblFungi"/>
        </authorList>
    </citation>
    <scope>IDENTIFICATION</scope>
    <source>
        <strain evidence="3">isolate 1-1 / race 1 (BBBD)</strain>
    </source>
</reference>
<sequence length="816" mass="92084">MKFLKRYERAARTYQATDYDKALQIGRFVQMEELKSELEAMDRYDECVWKKLRKDMVESWGELDDTVLYTTANLIKVAEEYSREGQLSSHREYKAYLGKFTTILKYLVSNEHINKKEDASLLFLSAFSKESQKNIRRSLVSQGRLPKGKDGSNKPPLWDHAIEAAELEIQTEENGYVDVQSFADSNRVMQKTMDTQKGDSRRQEKMITDTPNSKVADKQVQELTQEISALKQQMRSLVPVTYNQNRLADRPSDRSEFSRGNGRPSTPLYESQTCYYCHREGHSTTRCGEMLKDEAQGLVKRNGKDWYLPNGQHIPWNPTRPIRTVVATASADPKMQEAAQEHQNSQPVKTSAQIIEWQPPTLGAENYLKSHPMTRSEAQKGRRNVRIQEPGQEEQMDVDQEEEPETPVRSPARRMVEKVWSKEKGLAGKEKELNPEETLLQELDNVKIPTTFAQLTAISPAYTAQIISKLQSRLPEKSNTTYISTKDTKVATMELNNQEEERDPCYYSCALGYVSAEINGAKVDFMIDSGSMVNVIPTSVAHDLDLEVVAVDIPMKGVGGARCDIKGVVENCPVTIGRFSGPAHLFVSPKAQDCILGRPFLFDYKCMLGYQETGKILTFLGDKGRQVSVPLAKVGQGRGWNNMKDLGANNIRLFGFSLVPQGLKIGQVLLCWIMALTMMIVEGFKGLAKISTSIFKSFNEILSITLSSIGGYVKTGAKKSWELGAELGRPKMEKEELIICRSLSSIKSTSRFSTNQLQHLLANGLQILFQEQLCRNWKDGGLWCLTKYKPVGKKIRPINEAIPQSLNPPLQRPDLS</sequence>
<reference evidence="2" key="1">
    <citation type="submission" date="2009-11" db="EMBL/GenBank/DDBJ databases">
        <authorList>
            <consortium name="The Broad Institute Genome Sequencing Platform"/>
            <person name="Ward D."/>
            <person name="Feldgarden M."/>
            <person name="Earl A."/>
            <person name="Young S.K."/>
            <person name="Zeng Q."/>
            <person name="Koehrsen M."/>
            <person name="Alvarado L."/>
            <person name="Berlin A."/>
            <person name="Bochicchio J."/>
            <person name="Borenstein D."/>
            <person name="Chapman S.B."/>
            <person name="Chen Z."/>
            <person name="Engels R."/>
            <person name="Freedman E."/>
            <person name="Gellesch M."/>
            <person name="Goldberg J."/>
            <person name="Griggs A."/>
            <person name="Gujja S."/>
            <person name="Heilman E."/>
            <person name="Heiman D."/>
            <person name="Hepburn T."/>
            <person name="Howarth C."/>
            <person name="Jen D."/>
            <person name="Larson L."/>
            <person name="Lewis B."/>
            <person name="Mehta T."/>
            <person name="Park D."/>
            <person name="Pearson M."/>
            <person name="Roberts A."/>
            <person name="Saif S."/>
            <person name="Shea T."/>
            <person name="Shenoy N."/>
            <person name="Sisk P."/>
            <person name="Stolte C."/>
            <person name="Sykes S."/>
            <person name="Thomson T."/>
            <person name="Walk T."/>
            <person name="White J."/>
            <person name="Yandava C."/>
            <person name="Izard J."/>
            <person name="Baranova O.V."/>
            <person name="Blanton J.M."/>
            <person name="Tanner A.C."/>
            <person name="Dewhirst F.E."/>
            <person name="Haas B."/>
            <person name="Nusbaum C."/>
            <person name="Birren B."/>
        </authorList>
    </citation>
    <scope>NUCLEOTIDE SEQUENCE [LARGE SCALE GENOMIC DNA]</scope>
    <source>
        <strain evidence="2">1-1 BBBD Race 1</strain>
    </source>
</reference>
<proteinExistence type="predicted"/>
<dbReference type="Pfam" id="PF13650">
    <property type="entry name" value="Asp_protease_2"/>
    <property type="match status" value="1"/>
</dbReference>
<evidence type="ECO:0000313" key="4">
    <source>
        <dbReference type="Proteomes" id="UP000005240"/>
    </source>
</evidence>
<feature type="region of interest" description="Disordered" evidence="1">
    <location>
        <begin position="373"/>
        <end position="411"/>
    </location>
</feature>
<dbReference type="STRING" id="630390.A0A180GAI1"/>
<dbReference type="EMBL" id="ADAS02000122">
    <property type="protein sequence ID" value="OAV89634.1"/>
    <property type="molecule type" value="Genomic_DNA"/>
</dbReference>
<evidence type="ECO:0008006" key="5">
    <source>
        <dbReference type="Google" id="ProtNLM"/>
    </source>
</evidence>
<evidence type="ECO:0000313" key="2">
    <source>
        <dbReference type="EMBL" id="OAV89634.1"/>
    </source>
</evidence>
<feature type="compositionally biased region" description="Basic and acidic residues" evidence="1">
    <location>
        <begin position="194"/>
        <end position="207"/>
    </location>
</feature>
<feature type="region of interest" description="Disordered" evidence="1">
    <location>
        <begin position="244"/>
        <end position="265"/>
    </location>
</feature>
<name>A0A180GAI1_PUCT1</name>
<dbReference type="Gene3D" id="2.40.70.10">
    <property type="entry name" value="Acid Proteases"/>
    <property type="match status" value="1"/>
</dbReference>
<feature type="compositionally biased region" description="Acidic residues" evidence="1">
    <location>
        <begin position="391"/>
        <end position="405"/>
    </location>
</feature>
<protein>
    <recommendedName>
        <fullName evidence="5">CCHC-type domain-containing protein</fullName>
    </recommendedName>
</protein>